<dbReference type="OrthoDB" id="2013249at2759"/>
<keyword evidence="5" id="KW-1185">Reference proteome</keyword>
<dbReference type="PANTHER" id="PTHR10157">
    <property type="entry name" value="DOPAMINE BETA HYDROXYLASE RELATED"/>
    <property type="match status" value="1"/>
</dbReference>
<sequence>VHVCVLFPASATSSSPVTCGPLPVPPALQFALLCSCRLFLSVPPPSQVHYDNPEGLTGVVDDSSAVLLHLTDTPRRLEAGTINIGDPFVTLGGQVVESGRNYTIKCPSECTSQLAEPLTVYDSFLHAHRTALYLFTNQFRNNTLLRTLEGSQYWSNDHQRSTLFAEADLLPGDELEITGMYDTRKLDAARAANASDAEPPTVWGLGTPDEMLMSFIFVYPRPLRAGGTFNDTISYCGLVPAGADGSWATMCTNGLAFEEGTSVLAVDPLTENGRAGWGTPFGGAPQCATAGGADKDADGDDDASECFPASATVTVAGRGAVRMDALRLGDAVLTADGTYSRVYLWSHADAAAESTFVAITTGAPVGATNATCAPAAAAAAAGTTHTLTVSSGHLLPVHGFADAVAAGTITPGAALVSPTGAPRPVLAVASVVGRGLFHPHTL</sequence>
<dbReference type="GO" id="GO:0016540">
    <property type="term" value="P:protein autoprocessing"/>
    <property type="evidence" value="ECO:0007669"/>
    <property type="project" value="InterPro"/>
</dbReference>
<organism evidence="4 5">
    <name type="scientific">Porphyra umbilicalis</name>
    <name type="common">Purple laver</name>
    <name type="synonym">Red alga</name>
    <dbReference type="NCBI Taxonomy" id="2786"/>
    <lineage>
        <taxon>Eukaryota</taxon>
        <taxon>Rhodophyta</taxon>
        <taxon>Bangiophyceae</taxon>
        <taxon>Bangiales</taxon>
        <taxon>Bangiaceae</taxon>
        <taxon>Porphyra</taxon>
    </lineage>
</organism>
<dbReference type="PANTHER" id="PTHR10157:SF23">
    <property type="entry name" value="MOXD1 HOMOLOG 1"/>
    <property type="match status" value="1"/>
</dbReference>
<evidence type="ECO:0000259" key="3">
    <source>
        <dbReference type="Pfam" id="PF03712"/>
    </source>
</evidence>
<dbReference type="Gene3D" id="2.170.16.10">
    <property type="entry name" value="Hedgehog/Intein (Hint) domain"/>
    <property type="match status" value="1"/>
</dbReference>
<dbReference type="InterPro" id="IPR036844">
    <property type="entry name" value="Hint_dom_sf"/>
</dbReference>
<dbReference type="CDD" id="cd00081">
    <property type="entry name" value="Hint"/>
    <property type="match status" value="1"/>
</dbReference>
<evidence type="ECO:0000313" key="4">
    <source>
        <dbReference type="EMBL" id="OSX68661.1"/>
    </source>
</evidence>
<proteinExistence type="predicted"/>
<dbReference type="Proteomes" id="UP000218209">
    <property type="component" value="Unassembled WGS sequence"/>
</dbReference>
<dbReference type="Pfam" id="PF01079">
    <property type="entry name" value="Hint"/>
    <property type="match status" value="1"/>
</dbReference>
<dbReference type="SUPFAM" id="SSF49742">
    <property type="entry name" value="PHM/PNGase F"/>
    <property type="match status" value="1"/>
</dbReference>
<evidence type="ECO:0000256" key="1">
    <source>
        <dbReference type="ARBA" id="ARBA00023157"/>
    </source>
</evidence>
<dbReference type="InterPro" id="IPR000945">
    <property type="entry name" value="DBH-like"/>
</dbReference>
<dbReference type="AlphaFoldDB" id="A0A1X6NJ62"/>
<dbReference type="InterPro" id="IPR001767">
    <property type="entry name" value="Hedgehog_Hint"/>
</dbReference>
<gene>
    <name evidence="4" type="ORF">BU14_2421s0001</name>
</gene>
<dbReference type="SUPFAM" id="SSF51294">
    <property type="entry name" value="Hedgehog/intein (Hint) domain"/>
    <property type="match status" value="1"/>
</dbReference>
<evidence type="ECO:0000259" key="2">
    <source>
        <dbReference type="Pfam" id="PF01079"/>
    </source>
</evidence>
<feature type="non-terminal residue" evidence="4">
    <location>
        <position position="1"/>
    </location>
</feature>
<dbReference type="Gene3D" id="2.60.120.230">
    <property type="match status" value="1"/>
</dbReference>
<protein>
    <recommendedName>
        <fullName evidence="6">Hedgehog protein Hint domain-containing protein</fullName>
    </recommendedName>
</protein>
<dbReference type="Pfam" id="PF03712">
    <property type="entry name" value="Cu2_monoox_C"/>
    <property type="match status" value="1"/>
</dbReference>
<dbReference type="InterPro" id="IPR024548">
    <property type="entry name" value="Cu2_monoox_C"/>
</dbReference>
<accession>A0A1X6NJ62</accession>
<evidence type="ECO:0000313" key="5">
    <source>
        <dbReference type="Proteomes" id="UP000218209"/>
    </source>
</evidence>
<dbReference type="InterPro" id="IPR008977">
    <property type="entry name" value="PHM/PNGase_F_dom_sf"/>
</dbReference>
<dbReference type="EMBL" id="KV920228">
    <property type="protein sequence ID" value="OSX68661.1"/>
    <property type="molecule type" value="Genomic_DNA"/>
</dbReference>
<dbReference type="InterPro" id="IPR014784">
    <property type="entry name" value="Cu2_ascorb_mOase-like_C"/>
</dbReference>
<dbReference type="GO" id="GO:0004500">
    <property type="term" value="F:dopamine beta-monooxygenase activity"/>
    <property type="evidence" value="ECO:0007669"/>
    <property type="project" value="InterPro"/>
</dbReference>
<name>A0A1X6NJ62_PORUM</name>
<keyword evidence="1" id="KW-1015">Disulfide bond</keyword>
<feature type="domain" description="Copper type II ascorbate-dependent monooxygenase C-terminal" evidence="3">
    <location>
        <begin position="100"/>
        <end position="221"/>
    </location>
</feature>
<feature type="non-terminal residue" evidence="4">
    <location>
        <position position="442"/>
    </location>
</feature>
<feature type="domain" description="Hedgehog protein Hint" evidence="2">
    <location>
        <begin position="304"/>
        <end position="441"/>
    </location>
</feature>
<reference evidence="4 5" key="1">
    <citation type="submission" date="2017-03" db="EMBL/GenBank/DDBJ databases">
        <title>WGS assembly of Porphyra umbilicalis.</title>
        <authorList>
            <person name="Brawley S.H."/>
            <person name="Blouin N.A."/>
            <person name="Ficko-Blean E."/>
            <person name="Wheeler G.L."/>
            <person name="Lohr M."/>
            <person name="Goodson H.V."/>
            <person name="Jenkins J.W."/>
            <person name="Blaby-Haas C.E."/>
            <person name="Helliwell K.E."/>
            <person name="Chan C."/>
            <person name="Marriage T."/>
            <person name="Bhattacharya D."/>
            <person name="Klein A.S."/>
            <person name="Badis Y."/>
            <person name="Brodie J."/>
            <person name="Cao Y."/>
            <person name="Collen J."/>
            <person name="Dittami S.M."/>
            <person name="Gachon C.M."/>
            <person name="Green B.R."/>
            <person name="Karpowicz S."/>
            <person name="Kim J.W."/>
            <person name="Kudahl U."/>
            <person name="Lin S."/>
            <person name="Michel G."/>
            <person name="Mittag M."/>
            <person name="Olson B.J."/>
            <person name="Pangilinan J."/>
            <person name="Peng Y."/>
            <person name="Qiu H."/>
            <person name="Shu S."/>
            <person name="Singer J.T."/>
            <person name="Smith A.G."/>
            <person name="Sprecher B.N."/>
            <person name="Wagner V."/>
            <person name="Wang W."/>
            <person name="Wang Z.-Y."/>
            <person name="Yan J."/>
            <person name="Yarish C."/>
            <person name="Zoeuner-Riek S."/>
            <person name="Zhuang Y."/>
            <person name="Zou Y."/>
            <person name="Lindquist E.A."/>
            <person name="Grimwood J."/>
            <person name="Barry K."/>
            <person name="Rokhsar D.S."/>
            <person name="Schmutz J."/>
            <person name="Stiller J.W."/>
            <person name="Grossman A.R."/>
            <person name="Prochnik S.E."/>
        </authorList>
    </citation>
    <scope>NUCLEOTIDE SEQUENCE [LARGE SCALE GENOMIC DNA]</scope>
    <source>
        <strain evidence="4">4086291</strain>
    </source>
</reference>
<evidence type="ECO:0008006" key="6">
    <source>
        <dbReference type="Google" id="ProtNLM"/>
    </source>
</evidence>